<evidence type="ECO:0000256" key="5">
    <source>
        <dbReference type="ARBA" id="ARBA00022692"/>
    </source>
</evidence>
<evidence type="ECO:0000256" key="1">
    <source>
        <dbReference type="ARBA" id="ARBA00004651"/>
    </source>
</evidence>
<keyword evidence="7 8" id="KW-0472">Membrane</keyword>
<evidence type="ECO:0000256" key="4">
    <source>
        <dbReference type="ARBA" id="ARBA00022475"/>
    </source>
</evidence>
<evidence type="ECO:0000256" key="8">
    <source>
        <dbReference type="PIRNR" id="PIRNR005353"/>
    </source>
</evidence>
<dbReference type="GO" id="GO:0005345">
    <property type="term" value="F:purine nucleobase transmembrane transporter activity"/>
    <property type="evidence" value="ECO:0007669"/>
    <property type="project" value="TreeGrafter"/>
</dbReference>
<dbReference type="HOGENOM" id="CLU_024508_0_1_0"/>
<evidence type="ECO:0000256" key="9">
    <source>
        <dbReference type="SAM" id="Phobius"/>
    </source>
</evidence>
<evidence type="ECO:0000256" key="2">
    <source>
        <dbReference type="ARBA" id="ARBA00005697"/>
    </source>
</evidence>
<feature type="transmembrane region" description="Helical" evidence="9">
    <location>
        <begin position="324"/>
        <end position="354"/>
    </location>
</feature>
<evidence type="ECO:0000256" key="3">
    <source>
        <dbReference type="ARBA" id="ARBA00022448"/>
    </source>
</evidence>
<feature type="transmembrane region" description="Helical" evidence="9">
    <location>
        <begin position="130"/>
        <end position="154"/>
    </location>
</feature>
<dbReference type="Proteomes" id="UP000006875">
    <property type="component" value="Plasmid pILYOP01"/>
</dbReference>
<dbReference type="PANTHER" id="PTHR43337">
    <property type="entry name" value="XANTHINE/URACIL PERMEASE C887.17-RELATED"/>
    <property type="match status" value="1"/>
</dbReference>
<reference evidence="10 11" key="1">
    <citation type="journal article" date="2010" name="Stand. Genomic Sci.">
        <title>Complete genome sequence of Ilyobacter polytropus type strain (CuHbu1).</title>
        <authorList>
            <person name="Sikorski J."/>
            <person name="Chertkov O."/>
            <person name="Lapidus A."/>
            <person name="Nolan M."/>
            <person name="Lucas S."/>
            <person name="Del Rio T.G."/>
            <person name="Tice H."/>
            <person name="Cheng J.F."/>
            <person name="Tapia R."/>
            <person name="Han C."/>
            <person name="Goodwin L."/>
            <person name="Pitluck S."/>
            <person name="Liolios K."/>
            <person name="Ivanova N."/>
            <person name="Mavromatis K."/>
            <person name="Mikhailova N."/>
            <person name="Pati A."/>
            <person name="Chen A."/>
            <person name="Palaniappan K."/>
            <person name="Land M."/>
            <person name="Hauser L."/>
            <person name="Chang Y.J."/>
            <person name="Jeffries C.D."/>
            <person name="Brambilla E."/>
            <person name="Yasawong M."/>
            <person name="Rohde M."/>
            <person name="Pukall R."/>
            <person name="Spring S."/>
            <person name="Goker M."/>
            <person name="Woyke T."/>
            <person name="Bristow J."/>
            <person name="Eisen J.A."/>
            <person name="Markowitz V."/>
            <person name="Hugenholtz P."/>
            <person name="Kyrpides N.C."/>
            <person name="Klenk H.P."/>
        </authorList>
    </citation>
    <scope>NUCLEOTIDE SEQUENCE [LARGE SCALE GENOMIC DNA]</scope>
    <source>
        <strain evidence="11">ATCC 51220 / DSM 2926 / LMG 16218 / CuHBu1</strain>
        <plasmid evidence="11">pILYOP01</plasmid>
    </source>
</reference>
<dbReference type="EMBL" id="CP002282">
    <property type="protein sequence ID" value="ADO84404.1"/>
    <property type="molecule type" value="Genomic_DNA"/>
</dbReference>
<evidence type="ECO:0000256" key="7">
    <source>
        <dbReference type="ARBA" id="ARBA00023136"/>
    </source>
</evidence>
<dbReference type="AlphaFoldDB" id="E3HCE4"/>
<gene>
    <name evidence="10" type="ordered locus">Ilyop_2648</name>
</gene>
<dbReference type="PANTHER" id="PTHR43337:SF1">
    <property type="entry name" value="XANTHINE_URACIL PERMEASE C887.17-RELATED"/>
    <property type="match status" value="1"/>
</dbReference>
<dbReference type="OrthoDB" id="9808458at2"/>
<comment type="similarity">
    <text evidence="2 8">Belongs to the nucleobase:cation symporter-2 (NCS2) (TC 2.A.40) family. Azg-like subfamily.</text>
</comment>
<evidence type="ECO:0000256" key="6">
    <source>
        <dbReference type="ARBA" id="ARBA00022989"/>
    </source>
</evidence>
<comment type="subcellular location">
    <subcellularLocation>
        <location evidence="1 8">Cell membrane</location>
        <topology evidence="1 8">Multi-pass membrane protein</topology>
    </subcellularLocation>
</comment>
<keyword evidence="11" id="KW-1185">Reference proteome</keyword>
<feature type="transmembrane region" description="Helical" evidence="9">
    <location>
        <begin position="20"/>
        <end position="41"/>
    </location>
</feature>
<dbReference type="GO" id="GO:0005886">
    <property type="term" value="C:plasma membrane"/>
    <property type="evidence" value="ECO:0007669"/>
    <property type="project" value="UniProtKB-SubCell"/>
</dbReference>
<feature type="transmembrane region" description="Helical" evidence="9">
    <location>
        <begin position="166"/>
        <end position="183"/>
    </location>
</feature>
<sequence length="427" mass="45265">MEKFFKLKEHGTNVRQEVVAGITTFLTMAYIIFVNPAILSAAGMDKGALITVTCLAAFIGTAFAGLWVNVPFAMAPGMGLNAFFTYTLVMGHGATWQEALGVVFISGIIFLILTFTGFREKIIDAIPSQLRLAVGAGIGLFIAFIGMQNMGLIVSNPATLVGLGELNLPVLLGLIGLAVMGYLEMKRVKGGILVGIIVTTVLGIVFKEVALPSSVIAMPPSIAPIAFKLNILGALKISLFGTIFSFMFVDLFDSVGTIMACAHEAEMIDEKGKIQNVSKLLEADAMATVIGSLLGTSTTTTYVESASGIAEGGRTGLTAITTAVLFIVALFFAPLIGIVPAFATAPALILVGIYMFKNLLDIDFHDIEVAIPSFLTIILMPLTYSISTGIAFGFISYVAVSIFSGDLKKIKPTMWFIGILSVVELIF</sequence>
<dbReference type="InterPro" id="IPR006043">
    <property type="entry name" value="NCS2"/>
</dbReference>
<protein>
    <submittedName>
        <fullName evidence="10">Xanthine/uracil/vitamin C permease</fullName>
    </submittedName>
</protein>
<name>E3HCE4_ILYPC</name>
<evidence type="ECO:0000313" key="10">
    <source>
        <dbReference type="EMBL" id="ADO84404.1"/>
    </source>
</evidence>
<keyword evidence="10" id="KW-0614">Plasmid</keyword>
<accession>E3HCE4</accession>
<keyword evidence="5 8" id="KW-0812">Transmembrane</keyword>
<dbReference type="InterPro" id="IPR026033">
    <property type="entry name" value="Azg-like_bact_archaea"/>
</dbReference>
<feature type="transmembrane region" description="Helical" evidence="9">
    <location>
        <begin position="226"/>
        <end position="249"/>
    </location>
</feature>
<dbReference type="RefSeq" id="WP_013389061.1">
    <property type="nucleotide sequence ID" value="NC_014633.1"/>
</dbReference>
<feature type="transmembrane region" description="Helical" evidence="9">
    <location>
        <begin position="48"/>
        <end position="68"/>
    </location>
</feature>
<feature type="transmembrane region" description="Helical" evidence="9">
    <location>
        <begin position="190"/>
        <end position="206"/>
    </location>
</feature>
<dbReference type="KEGG" id="ipo:Ilyop_2648"/>
<geneLocation type="plasmid" evidence="10 11">
    <name>pILYOP01</name>
</geneLocation>
<organism evidence="10 11">
    <name type="scientific">Ilyobacter polytropus (strain ATCC 51220 / DSM 2926 / LMG 16218 / CuHBu1)</name>
    <dbReference type="NCBI Taxonomy" id="572544"/>
    <lineage>
        <taxon>Bacteria</taxon>
        <taxon>Fusobacteriati</taxon>
        <taxon>Fusobacteriota</taxon>
        <taxon>Fusobacteriia</taxon>
        <taxon>Fusobacteriales</taxon>
        <taxon>Fusobacteriaceae</taxon>
        <taxon>Ilyobacter</taxon>
    </lineage>
</organism>
<proteinExistence type="inferred from homology"/>
<feature type="transmembrane region" description="Helical" evidence="9">
    <location>
        <begin position="99"/>
        <end position="118"/>
    </location>
</feature>
<dbReference type="PIRSF" id="PIRSF005353">
    <property type="entry name" value="PbuG"/>
    <property type="match status" value="1"/>
</dbReference>
<dbReference type="InterPro" id="IPR045018">
    <property type="entry name" value="Azg-like"/>
</dbReference>
<dbReference type="Pfam" id="PF00860">
    <property type="entry name" value="Xan_ur_permease"/>
    <property type="match status" value="1"/>
</dbReference>
<keyword evidence="3 8" id="KW-0813">Transport</keyword>
<evidence type="ECO:0000313" key="11">
    <source>
        <dbReference type="Proteomes" id="UP000006875"/>
    </source>
</evidence>
<keyword evidence="6 8" id="KW-1133">Transmembrane helix</keyword>
<feature type="transmembrane region" description="Helical" evidence="9">
    <location>
        <begin position="374"/>
        <end position="400"/>
    </location>
</feature>
<keyword evidence="4 8" id="KW-1003">Cell membrane</keyword>